<evidence type="ECO:0000256" key="1">
    <source>
        <dbReference type="SAM" id="Phobius"/>
    </source>
</evidence>
<gene>
    <name evidence="2" type="ORF">SEA_SPOONBILL_94</name>
</gene>
<keyword evidence="1" id="KW-0812">Transmembrane</keyword>
<dbReference type="Proteomes" id="UP000225363">
    <property type="component" value="Segment"/>
</dbReference>
<accession>A0A222YWB4</accession>
<keyword evidence="3" id="KW-1185">Reference proteome</keyword>
<organism evidence="2 3">
    <name type="scientific">Mycobacterium phage Spoonbill</name>
    <dbReference type="NCBI Taxonomy" id="2023953"/>
    <lineage>
        <taxon>Viruses</taxon>
        <taxon>Duplodnaviria</taxon>
        <taxon>Heunggongvirae</taxon>
        <taxon>Uroviricota</taxon>
        <taxon>Caudoviricetes</taxon>
        <taxon>Gracegardnervirinae</taxon>
        <taxon>Cheoctovirus</taxon>
        <taxon>Cheoctovirus spoonbill</taxon>
    </lineage>
</organism>
<proteinExistence type="predicted"/>
<keyword evidence="1" id="KW-0472">Membrane</keyword>
<reference evidence="2 3" key="1">
    <citation type="submission" date="2017-06" db="EMBL/GenBank/DDBJ databases">
        <authorList>
            <person name="Ko K."/>
            <person name="Bostrom V."/>
            <person name="Baird M."/>
            <person name="Mahmoud A.R."/>
            <person name="Lee A.Y."/>
            <person name="Shaffer C.D."/>
            <person name="Weston-Hafer K.A."/>
            <person name="Elgin S.C.R."/>
            <person name="Russell D.A."/>
            <person name="Pope W.H."/>
            <person name="Jacobs-Sera D."/>
            <person name="Hendrix R.W."/>
            <person name="Hatfull G.F."/>
        </authorList>
    </citation>
    <scope>NUCLEOTIDE SEQUENCE [LARGE SCALE GENOMIC DNA]</scope>
</reference>
<name>A0A222YWB4_9CAUD</name>
<evidence type="ECO:0000313" key="3">
    <source>
        <dbReference type="Proteomes" id="UP000225363"/>
    </source>
</evidence>
<keyword evidence="1" id="KW-1133">Transmembrane helix</keyword>
<dbReference type="EMBL" id="MF190168">
    <property type="protein sequence ID" value="ASR75837.1"/>
    <property type="molecule type" value="Genomic_DNA"/>
</dbReference>
<feature type="transmembrane region" description="Helical" evidence="1">
    <location>
        <begin position="58"/>
        <end position="75"/>
    </location>
</feature>
<protein>
    <submittedName>
        <fullName evidence="2">Uncharacterized protein</fullName>
    </submittedName>
</protein>
<sequence length="100" mass="11020">MTRRFRGEPHLPPDAKPNAAVDRSIRYASQVAELAAADMWETLTPPRRATRIADELERTDWGFGLGLLAGLGAAVAAMLQLWWLAAPLLAGAFVLCWWFG</sequence>
<evidence type="ECO:0000313" key="2">
    <source>
        <dbReference type="EMBL" id="ASR75837.1"/>
    </source>
</evidence>